<dbReference type="InterPro" id="IPR036866">
    <property type="entry name" value="RibonucZ/Hydroxyglut_hydro"/>
</dbReference>
<dbReference type="AlphaFoldDB" id="A0A5C4TEB3"/>
<evidence type="ECO:0000313" key="5">
    <source>
        <dbReference type="EMBL" id="TNJ66976.1"/>
    </source>
</evidence>
<dbReference type="SMART" id="SM00849">
    <property type="entry name" value="Lactamase_B"/>
    <property type="match status" value="1"/>
</dbReference>
<keyword evidence="6" id="KW-1185">Reference proteome</keyword>
<evidence type="ECO:0000256" key="3">
    <source>
        <dbReference type="ARBA" id="ARBA00048505"/>
    </source>
</evidence>
<organism evidence="5 6">
    <name type="scientific">Paenibacillus hemerocallicola</name>
    <dbReference type="NCBI Taxonomy" id="1172614"/>
    <lineage>
        <taxon>Bacteria</taxon>
        <taxon>Bacillati</taxon>
        <taxon>Bacillota</taxon>
        <taxon>Bacilli</taxon>
        <taxon>Bacillales</taxon>
        <taxon>Paenibacillaceae</taxon>
        <taxon>Paenibacillus</taxon>
    </lineage>
</organism>
<dbReference type="InterPro" id="IPR001279">
    <property type="entry name" value="Metallo-B-lactamas"/>
</dbReference>
<evidence type="ECO:0000256" key="2">
    <source>
        <dbReference type="ARBA" id="ARBA00034301"/>
    </source>
</evidence>
<dbReference type="Gene3D" id="1.10.10.10">
    <property type="entry name" value="Winged helix-like DNA-binding domain superfamily/Winged helix DNA-binding domain"/>
    <property type="match status" value="1"/>
</dbReference>
<dbReference type="RefSeq" id="WP_139601461.1">
    <property type="nucleotide sequence ID" value="NZ_VDCQ01000007.1"/>
</dbReference>
<protein>
    <submittedName>
        <fullName evidence="5">MBL fold metallo-hydrolase</fullName>
    </submittedName>
</protein>
<accession>A0A5C4TEB3</accession>
<sequence>MTLWTEYPDGIIQVRLPLGQPLPWINSYLIQGKEGLTVIDPGPRSEAAIAIWHQVCERFGYQYTDIGQIVLTHHHPDHYGLAGWLQQHSGAPVRMTRAGNEQADGLWGPGRPLAARIAALFGEHGLPQSRLHEVLDHFAAGTAGVEPRPTVTELSLGERLRIGDRSFEAIDTPGHAAGHVSLYGEESGVLLCGDLVLPESLPNVSYVPGYDVDPIASFTASLEQVESLPVRLALPGHQNPFSAFSERLVALRKLHSERQEKIEQSLGTEAVDAYELSQRVFGQAVSVLQLRFYLGETIARLHHAVQRGKVKSIRSEGGTGYVRIYPN</sequence>
<reference evidence="5 6" key="1">
    <citation type="submission" date="2019-05" db="EMBL/GenBank/DDBJ databases">
        <title>We sequenced the genome of Paenibacillus hemerocallicola KCTC 33185 for further insight into its adaptation and study the phylogeny of Paenibacillus.</title>
        <authorList>
            <person name="Narsing Rao M.P."/>
        </authorList>
    </citation>
    <scope>NUCLEOTIDE SEQUENCE [LARGE SCALE GENOMIC DNA]</scope>
    <source>
        <strain evidence="5 6">KCTC 33185</strain>
    </source>
</reference>
<dbReference type="CDD" id="cd07725">
    <property type="entry name" value="TTHA1429-like_MBL-fold"/>
    <property type="match status" value="1"/>
</dbReference>
<dbReference type="InterPro" id="IPR050662">
    <property type="entry name" value="Sec-metab_biosynth-thioest"/>
</dbReference>
<keyword evidence="5" id="KW-0378">Hydrolase</keyword>
<comment type="caution">
    <text evidence="5">The sequence shown here is derived from an EMBL/GenBank/DDBJ whole genome shotgun (WGS) entry which is preliminary data.</text>
</comment>
<proteinExistence type="predicted"/>
<feature type="domain" description="Metallo-beta-lactamase" evidence="4">
    <location>
        <begin position="24"/>
        <end position="237"/>
    </location>
</feature>
<dbReference type="Gene3D" id="3.60.15.10">
    <property type="entry name" value="Ribonuclease Z/Hydroxyacylglutathione hydrolase-like"/>
    <property type="match status" value="1"/>
</dbReference>
<dbReference type="EMBL" id="VDCQ01000007">
    <property type="protein sequence ID" value="TNJ66976.1"/>
    <property type="molecule type" value="Genomic_DNA"/>
</dbReference>
<dbReference type="PANTHER" id="PTHR23131:SF4">
    <property type="entry name" value="METALLO-BETA-LACTAMASE SUPERFAMILY POTEIN"/>
    <property type="match status" value="1"/>
</dbReference>
<dbReference type="Proteomes" id="UP000307943">
    <property type="component" value="Unassembled WGS sequence"/>
</dbReference>
<dbReference type="InterPro" id="IPR036388">
    <property type="entry name" value="WH-like_DNA-bd_sf"/>
</dbReference>
<dbReference type="GO" id="GO:0016787">
    <property type="term" value="F:hydrolase activity"/>
    <property type="evidence" value="ECO:0007669"/>
    <property type="project" value="UniProtKB-KW"/>
</dbReference>
<evidence type="ECO:0000313" key="6">
    <source>
        <dbReference type="Proteomes" id="UP000307943"/>
    </source>
</evidence>
<comment type="catalytic activity">
    <reaction evidence="3">
        <text>3',5'-cyclic UMP + H2O = UMP + H(+)</text>
        <dbReference type="Rhea" id="RHEA:70575"/>
        <dbReference type="ChEBI" id="CHEBI:15377"/>
        <dbReference type="ChEBI" id="CHEBI:15378"/>
        <dbReference type="ChEBI" id="CHEBI:57865"/>
        <dbReference type="ChEBI" id="CHEBI:184387"/>
    </reaction>
    <physiologicalReaction direction="left-to-right" evidence="3">
        <dbReference type="Rhea" id="RHEA:70576"/>
    </physiologicalReaction>
</comment>
<comment type="function">
    <text evidence="2">Counteracts the endogenous Pycsar antiviral defense system. Phosphodiesterase that enables metal-dependent hydrolysis of host cyclic nucleotide Pycsar defense signals such as cCMP and cUMP.</text>
</comment>
<dbReference type="SUPFAM" id="SSF56281">
    <property type="entry name" value="Metallo-hydrolase/oxidoreductase"/>
    <property type="match status" value="1"/>
</dbReference>
<dbReference type="PANTHER" id="PTHR23131">
    <property type="entry name" value="ENDORIBONUCLEASE LACTB2"/>
    <property type="match status" value="1"/>
</dbReference>
<gene>
    <name evidence="5" type="ORF">FE784_07175</name>
</gene>
<evidence type="ECO:0000256" key="1">
    <source>
        <dbReference type="ARBA" id="ARBA00034221"/>
    </source>
</evidence>
<name>A0A5C4TEB3_9BACL</name>
<dbReference type="OrthoDB" id="9761531at2"/>
<dbReference type="Pfam" id="PF00753">
    <property type="entry name" value="Lactamase_B"/>
    <property type="match status" value="1"/>
</dbReference>
<comment type="catalytic activity">
    <reaction evidence="1">
        <text>3',5'-cyclic CMP + H2O = CMP + H(+)</text>
        <dbReference type="Rhea" id="RHEA:72675"/>
        <dbReference type="ChEBI" id="CHEBI:15377"/>
        <dbReference type="ChEBI" id="CHEBI:15378"/>
        <dbReference type="ChEBI" id="CHEBI:58003"/>
        <dbReference type="ChEBI" id="CHEBI:60377"/>
    </reaction>
    <physiologicalReaction direction="left-to-right" evidence="1">
        <dbReference type="Rhea" id="RHEA:72676"/>
    </physiologicalReaction>
</comment>
<evidence type="ECO:0000259" key="4">
    <source>
        <dbReference type="SMART" id="SM00849"/>
    </source>
</evidence>